<name>A0A498SCH8_ACAVI</name>
<feature type="region of interest" description="Disordered" evidence="1">
    <location>
        <begin position="462"/>
        <end position="486"/>
    </location>
</feature>
<keyword evidence="3" id="KW-1185">Reference proteome</keyword>
<protein>
    <submittedName>
        <fullName evidence="2">Uncharacterized protein</fullName>
    </submittedName>
</protein>
<gene>
    <name evidence="2" type="ORF">NAV_LOCUS1577</name>
</gene>
<evidence type="ECO:0000313" key="2">
    <source>
        <dbReference type="EMBL" id="VBB26747.1"/>
    </source>
</evidence>
<dbReference type="EMBL" id="UPTC01000139">
    <property type="protein sequence ID" value="VBB26747.1"/>
    <property type="molecule type" value="Genomic_DNA"/>
</dbReference>
<reference evidence="2 3" key="1">
    <citation type="submission" date="2018-08" db="EMBL/GenBank/DDBJ databases">
        <authorList>
            <person name="Laetsch R D."/>
            <person name="Stevens L."/>
            <person name="Kumar S."/>
            <person name="Blaxter L. M."/>
        </authorList>
    </citation>
    <scope>NUCLEOTIDE SEQUENCE [LARGE SCALE GENOMIC DNA]</scope>
</reference>
<organism evidence="2 3">
    <name type="scientific">Acanthocheilonema viteae</name>
    <name type="common">Filarial nematode worm</name>
    <name type="synonym">Dipetalonema viteae</name>
    <dbReference type="NCBI Taxonomy" id="6277"/>
    <lineage>
        <taxon>Eukaryota</taxon>
        <taxon>Metazoa</taxon>
        <taxon>Ecdysozoa</taxon>
        <taxon>Nematoda</taxon>
        <taxon>Chromadorea</taxon>
        <taxon>Rhabditida</taxon>
        <taxon>Spirurina</taxon>
        <taxon>Spiruromorpha</taxon>
        <taxon>Filarioidea</taxon>
        <taxon>Onchocercidae</taxon>
        <taxon>Acanthocheilonema</taxon>
    </lineage>
</organism>
<feature type="compositionally biased region" description="Basic and acidic residues" evidence="1">
    <location>
        <begin position="462"/>
        <end position="477"/>
    </location>
</feature>
<dbReference type="AlphaFoldDB" id="A0A498SCH8"/>
<evidence type="ECO:0000256" key="1">
    <source>
        <dbReference type="SAM" id="MobiDB-lite"/>
    </source>
</evidence>
<accession>A0A498SCH8</accession>
<proteinExistence type="predicted"/>
<evidence type="ECO:0000313" key="3">
    <source>
        <dbReference type="Proteomes" id="UP000276991"/>
    </source>
</evidence>
<sequence length="536" mass="62090">MKRRSVTFTDTPPEVIDNDNDSYNIYTPLPTGNIFLYLQLAKIERRQRRYALETQHQLHQYHYSRSVPNLNKQHHYLSVESKFSKSHFNINRGKNFFQQRQRMDPVYLSIPDLAMTVQPRLRAAIESVRIFNKNVTKMDTSWNLYGLCRKGRGEKLLQCHYGSVSDYFLNTHRNAIVSNNAAAESSVKNIIDIASESSIKDNVDHRINKRNDSNNDTVTRRGIIQQYKSSVSNDRNCIKNDAINNASDSIVCYSYTHDNRNDSNVNSDVENIIKSSGRVNNSDNDYGKLTERFLQRYNYHYLNNCKKFNSAAETVNNWFLKNVGYNNDNGINCRCYSLLNKPLQRKDCHQRHHSSDARNISSLFTSTTSHNSKMRNVISKHQWYCYPSVMYSKTQLVDGNLFFLDSEMAKHIAECLEQFNTGLDKVLQARQLLETSQELPVDDRETMLRLLNQAMRTSLKRMEYNDDRYEPDGRHSESPNSLGGQRQCAPIQQLCGTNDGNANFHNITNNVDPAEFFQQHGQQLLALLQQNMAKQN</sequence>
<dbReference type="OrthoDB" id="5876170at2759"/>
<dbReference type="Proteomes" id="UP000276991">
    <property type="component" value="Unassembled WGS sequence"/>
</dbReference>